<dbReference type="InParanoid" id="K1RX32"/>
<dbReference type="HOGENOM" id="CLU_2924853_0_0_1"/>
<dbReference type="EMBL" id="JH818386">
    <property type="protein sequence ID" value="EKC39491.1"/>
    <property type="molecule type" value="Genomic_DNA"/>
</dbReference>
<dbReference type="AlphaFoldDB" id="K1RX32"/>
<evidence type="ECO:0000313" key="1">
    <source>
        <dbReference type="EMBL" id="EKC39491.1"/>
    </source>
</evidence>
<protein>
    <submittedName>
        <fullName evidence="1">Uncharacterized protein</fullName>
    </submittedName>
</protein>
<gene>
    <name evidence="1" type="ORF">CGI_10027896</name>
</gene>
<name>K1RX32_MAGGI</name>
<proteinExistence type="predicted"/>
<accession>K1RX32</accession>
<reference evidence="1" key="1">
    <citation type="journal article" date="2012" name="Nature">
        <title>The oyster genome reveals stress adaptation and complexity of shell formation.</title>
        <authorList>
            <person name="Zhang G."/>
            <person name="Fang X."/>
            <person name="Guo X."/>
            <person name="Li L."/>
            <person name="Luo R."/>
            <person name="Xu F."/>
            <person name="Yang P."/>
            <person name="Zhang L."/>
            <person name="Wang X."/>
            <person name="Qi H."/>
            <person name="Xiong Z."/>
            <person name="Que H."/>
            <person name="Xie Y."/>
            <person name="Holland P.W."/>
            <person name="Paps J."/>
            <person name="Zhu Y."/>
            <person name="Wu F."/>
            <person name="Chen Y."/>
            <person name="Wang J."/>
            <person name="Peng C."/>
            <person name="Meng J."/>
            <person name="Yang L."/>
            <person name="Liu J."/>
            <person name="Wen B."/>
            <person name="Zhang N."/>
            <person name="Huang Z."/>
            <person name="Zhu Q."/>
            <person name="Feng Y."/>
            <person name="Mount A."/>
            <person name="Hedgecock D."/>
            <person name="Xu Z."/>
            <person name="Liu Y."/>
            <person name="Domazet-Loso T."/>
            <person name="Du Y."/>
            <person name="Sun X."/>
            <person name="Zhang S."/>
            <person name="Liu B."/>
            <person name="Cheng P."/>
            <person name="Jiang X."/>
            <person name="Li J."/>
            <person name="Fan D."/>
            <person name="Wang W."/>
            <person name="Fu W."/>
            <person name="Wang T."/>
            <person name="Wang B."/>
            <person name="Zhang J."/>
            <person name="Peng Z."/>
            <person name="Li Y."/>
            <person name="Li N."/>
            <person name="Wang J."/>
            <person name="Chen M."/>
            <person name="He Y."/>
            <person name="Tan F."/>
            <person name="Song X."/>
            <person name="Zheng Q."/>
            <person name="Huang R."/>
            <person name="Yang H."/>
            <person name="Du X."/>
            <person name="Chen L."/>
            <person name="Yang M."/>
            <person name="Gaffney P.M."/>
            <person name="Wang S."/>
            <person name="Luo L."/>
            <person name="She Z."/>
            <person name="Ming Y."/>
            <person name="Huang W."/>
            <person name="Zhang S."/>
            <person name="Huang B."/>
            <person name="Zhang Y."/>
            <person name="Qu T."/>
            <person name="Ni P."/>
            <person name="Miao G."/>
            <person name="Wang J."/>
            <person name="Wang Q."/>
            <person name="Steinberg C.E."/>
            <person name="Wang H."/>
            <person name="Li N."/>
            <person name="Qian L."/>
            <person name="Zhang G."/>
            <person name="Li Y."/>
            <person name="Yang H."/>
            <person name="Liu X."/>
            <person name="Wang J."/>
            <person name="Yin Y."/>
            <person name="Wang J."/>
        </authorList>
    </citation>
    <scope>NUCLEOTIDE SEQUENCE [LARGE SCALE GENOMIC DNA]</scope>
    <source>
        <strain evidence="1">05x7-T-G4-1.051#20</strain>
    </source>
</reference>
<organism evidence="1">
    <name type="scientific">Magallana gigas</name>
    <name type="common">Pacific oyster</name>
    <name type="synonym">Crassostrea gigas</name>
    <dbReference type="NCBI Taxonomy" id="29159"/>
    <lineage>
        <taxon>Eukaryota</taxon>
        <taxon>Metazoa</taxon>
        <taxon>Spiralia</taxon>
        <taxon>Lophotrochozoa</taxon>
        <taxon>Mollusca</taxon>
        <taxon>Bivalvia</taxon>
        <taxon>Autobranchia</taxon>
        <taxon>Pteriomorphia</taxon>
        <taxon>Ostreida</taxon>
        <taxon>Ostreoidea</taxon>
        <taxon>Ostreidae</taxon>
        <taxon>Magallana</taxon>
    </lineage>
</organism>
<sequence length="61" mass="6825">MIPGDTWTEPGTLQLDEKSERGIGSLQQANITIVSHSNCKYLETKGQQEICHIARLTELLK</sequence>